<accession>A0A9D4QP96</accession>
<comment type="caution">
    <text evidence="8">The sequence shown here is derived from an EMBL/GenBank/DDBJ whole genome shotgun (WGS) entry which is preliminary data.</text>
</comment>
<keyword evidence="9" id="KW-1185">Reference proteome</keyword>
<feature type="region of interest" description="Disordered" evidence="5">
    <location>
        <begin position="1"/>
        <end position="27"/>
    </location>
</feature>
<dbReference type="GO" id="GO:0016020">
    <property type="term" value="C:membrane"/>
    <property type="evidence" value="ECO:0007669"/>
    <property type="project" value="UniProtKB-SubCell"/>
</dbReference>
<evidence type="ECO:0000256" key="5">
    <source>
        <dbReference type="SAM" id="MobiDB-lite"/>
    </source>
</evidence>
<reference evidence="8" key="2">
    <citation type="submission" date="2020-11" db="EMBL/GenBank/DDBJ databases">
        <authorList>
            <person name="McCartney M.A."/>
            <person name="Auch B."/>
            <person name="Kono T."/>
            <person name="Mallez S."/>
            <person name="Becker A."/>
            <person name="Gohl D.M."/>
            <person name="Silverstein K.A.T."/>
            <person name="Koren S."/>
            <person name="Bechman K.B."/>
            <person name="Herman A."/>
            <person name="Abrahante J.E."/>
            <person name="Garbe J."/>
        </authorList>
    </citation>
    <scope>NUCLEOTIDE SEQUENCE</scope>
    <source>
        <strain evidence="8">Duluth1</strain>
        <tissue evidence="8">Whole animal</tissue>
    </source>
</reference>
<evidence type="ECO:0000259" key="7">
    <source>
        <dbReference type="PROSITE" id="PS50801"/>
    </source>
</evidence>
<feature type="transmembrane region" description="Helical" evidence="6">
    <location>
        <begin position="371"/>
        <end position="390"/>
    </location>
</feature>
<feature type="domain" description="STAS" evidence="7">
    <location>
        <begin position="521"/>
        <end position="694"/>
    </location>
</feature>
<gene>
    <name evidence="8" type="ORF">DPMN_111712</name>
</gene>
<evidence type="ECO:0000313" key="8">
    <source>
        <dbReference type="EMBL" id="KAH3838304.1"/>
    </source>
</evidence>
<comment type="subcellular location">
    <subcellularLocation>
        <location evidence="1">Membrane</location>
        <topology evidence="1">Multi-pass membrane protein</topology>
    </subcellularLocation>
</comment>
<dbReference type="CDD" id="cd07042">
    <property type="entry name" value="STAS_SulP_like_sulfate_transporter"/>
    <property type="match status" value="1"/>
</dbReference>
<dbReference type="Proteomes" id="UP000828390">
    <property type="component" value="Unassembled WGS sequence"/>
</dbReference>
<feature type="transmembrane region" description="Helical" evidence="6">
    <location>
        <begin position="435"/>
        <end position="454"/>
    </location>
</feature>
<feature type="transmembrane region" description="Helical" evidence="6">
    <location>
        <begin position="63"/>
        <end position="87"/>
    </location>
</feature>
<dbReference type="SUPFAM" id="SSF52091">
    <property type="entry name" value="SpoIIaa-like"/>
    <property type="match status" value="1"/>
</dbReference>
<feature type="transmembrane region" description="Helical" evidence="6">
    <location>
        <begin position="466"/>
        <end position="497"/>
    </location>
</feature>
<evidence type="ECO:0000256" key="4">
    <source>
        <dbReference type="ARBA" id="ARBA00023136"/>
    </source>
</evidence>
<dbReference type="InterPro" id="IPR036513">
    <property type="entry name" value="STAS_dom_sf"/>
</dbReference>
<reference evidence="8" key="1">
    <citation type="journal article" date="2019" name="bioRxiv">
        <title>The Genome of the Zebra Mussel, Dreissena polymorpha: A Resource for Invasive Species Research.</title>
        <authorList>
            <person name="McCartney M.A."/>
            <person name="Auch B."/>
            <person name="Kono T."/>
            <person name="Mallez S."/>
            <person name="Zhang Y."/>
            <person name="Obille A."/>
            <person name="Becker A."/>
            <person name="Abrahante J.E."/>
            <person name="Garbe J."/>
            <person name="Badalamenti J.P."/>
            <person name="Herman A."/>
            <person name="Mangelson H."/>
            <person name="Liachko I."/>
            <person name="Sullivan S."/>
            <person name="Sone E.D."/>
            <person name="Koren S."/>
            <person name="Silverstein K.A.T."/>
            <person name="Beckman K.B."/>
            <person name="Gohl D.M."/>
        </authorList>
    </citation>
    <scope>NUCLEOTIDE SEQUENCE</scope>
    <source>
        <strain evidence="8">Duluth1</strain>
        <tissue evidence="8">Whole animal</tissue>
    </source>
</reference>
<dbReference type="OrthoDB" id="288203at2759"/>
<dbReference type="PROSITE" id="PS50801">
    <property type="entry name" value="STAS"/>
    <property type="match status" value="1"/>
</dbReference>
<dbReference type="InterPro" id="IPR002645">
    <property type="entry name" value="STAS_dom"/>
</dbReference>
<evidence type="ECO:0000256" key="1">
    <source>
        <dbReference type="ARBA" id="ARBA00004141"/>
    </source>
</evidence>
<dbReference type="EMBL" id="JAIWYP010000004">
    <property type="protein sequence ID" value="KAH3838304.1"/>
    <property type="molecule type" value="Genomic_DNA"/>
</dbReference>
<organism evidence="8 9">
    <name type="scientific">Dreissena polymorpha</name>
    <name type="common">Zebra mussel</name>
    <name type="synonym">Mytilus polymorpha</name>
    <dbReference type="NCBI Taxonomy" id="45954"/>
    <lineage>
        <taxon>Eukaryota</taxon>
        <taxon>Metazoa</taxon>
        <taxon>Spiralia</taxon>
        <taxon>Lophotrochozoa</taxon>
        <taxon>Mollusca</taxon>
        <taxon>Bivalvia</taxon>
        <taxon>Autobranchia</taxon>
        <taxon>Heteroconchia</taxon>
        <taxon>Euheterodonta</taxon>
        <taxon>Imparidentia</taxon>
        <taxon>Neoheterodontei</taxon>
        <taxon>Myida</taxon>
        <taxon>Dreissenoidea</taxon>
        <taxon>Dreissenidae</taxon>
        <taxon>Dreissena</taxon>
    </lineage>
</organism>
<keyword evidence="3 6" id="KW-1133">Transmembrane helix</keyword>
<evidence type="ECO:0000256" key="6">
    <source>
        <dbReference type="SAM" id="Phobius"/>
    </source>
</evidence>
<evidence type="ECO:0000256" key="2">
    <source>
        <dbReference type="ARBA" id="ARBA00022692"/>
    </source>
</evidence>
<feature type="transmembrane region" description="Helical" evidence="6">
    <location>
        <begin position="252"/>
        <end position="270"/>
    </location>
</feature>
<dbReference type="GO" id="GO:0055085">
    <property type="term" value="P:transmembrane transport"/>
    <property type="evidence" value="ECO:0007669"/>
    <property type="project" value="InterPro"/>
</dbReference>
<feature type="transmembrane region" description="Helical" evidence="6">
    <location>
        <begin position="282"/>
        <end position="302"/>
    </location>
</feature>
<proteinExistence type="predicted"/>
<keyword evidence="4 6" id="KW-0472">Membrane</keyword>
<dbReference type="InterPro" id="IPR011547">
    <property type="entry name" value="SLC26A/SulP_dom"/>
</dbReference>
<evidence type="ECO:0000256" key="3">
    <source>
        <dbReference type="ARBA" id="ARBA00022989"/>
    </source>
</evidence>
<dbReference type="Pfam" id="PF01740">
    <property type="entry name" value="STAS"/>
    <property type="match status" value="1"/>
</dbReference>
<feature type="transmembrane region" description="Helical" evidence="6">
    <location>
        <begin position="116"/>
        <end position="135"/>
    </location>
</feature>
<keyword evidence="2 6" id="KW-0812">Transmembrane</keyword>
<dbReference type="AlphaFoldDB" id="A0A9D4QP96"/>
<feature type="transmembrane region" description="Helical" evidence="6">
    <location>
        <begin position="203"/>
        <end position="225"/>
    </location>
</feature>
<evidence type="ECO:0000313" key="9">
    <source>
        <dbReference type="Proteomes" id="UP000828390"/>
    </source>
</evidence>
<dbReference type="NCBIfam" id="TIGR00815">
    <property type="entry name" value="sulP"/>
    <property type="match status" value="1"/>
</dbReference>
<name>A0A9D4QP96_DREPO</name>
<feature type="transmembrane region" description="Helical" evidence="6">
    <location>
        <begin position="93"/>
        <end position="109"/>
    </location>
</feature>
<feature type="compositionally biased region" description="Basic and acidic residues" evidence="5">
    <location>
        <begin position="7"/>
        <end position="23"/>
    </location>
</feature>
<dbReference type="Pfam" id="PF00916">
    <property type="entry name" value="Sulfate_transp"/>
    <property type="match status" value="1"/>
</dbReference>
<dbReference type="Gene3D" id="3.30.750.24">
    <property type="entry name" value="STAS domain"/>
    <property type="match status" value="1"/>
</dbReference>
<protein>
    <recommendedName>
        <fullName evidence="7">STAS domain-containing protein</fullName>
    </recommendedName>
</protein>
<feature type="transmembrane region" description="Helical" evidence="6">
    <location>
        <begin position="171"/>
        <end position="191"/>
    </location>
</feature>
<dbReference type="PANTHER" id="PTHR11814">
    <property type="entry name" value="SULFATE TRANSPORTER"/>
    <property type="match status" value="1"/>
</dbReference>
<feature type="transmembrane region" description="Helical" evidence="6">
    <location>
        <begin position="410"/>
        <end position="428"/>
    </location>
</feature>
<sequence>MPSTLSEPRKTGDFRETYRKNQPSDRSPLQRLFTCNRKRLTNMALSLFPVWRIMRKYQWKTDFLADLICGITVGIMQLPQGMAYAMLAEMPPVVGLYLSFFPVIIYYIFGTSKHVSMGTVAVVSLLTGSVVARFYDTAGTSTSTVPGNATEDVNVTVATVASSGLSDEQKIAIGMSVAFLVGLVQLIMGICRLGFVTTYMSDPLIAGFTTGVAIHVGTSQVKYVFGLKIPRTDGMFQVVNTYIHIFSNIHKTNIATLIISIICMVALYLVKEQINQRFKKKLRVPVPIELIVVVGATLATHYGNFYKTYGVKIVGDIPRGLPQPSFPTFVSPDKYITDVFIIAIISFAQSVSLAAIMAKNNKYTIDSNQELMAYGIGNIFGSFFSCYPFAASVSRSSVQESAGGKTQVASLFSAGMVLIVIIWLGPLFKSLPSCALSAIIIVALKGLIFQLFEIPNVWKTSKYDCFIWVVTFVFTTLLHVDFGLLIGIVFSFFTVVLRTQVAKPVHLAKVSDEKIYKDPKYYIQTIVHSTIKVVGYHCPIYYANGDLFASEVYRLATIKPEALRKHIRRSNMTSKASLNSTTSVNGNSALPLSHSESRITIDHAFPIADPKEIPTMEFKYPLSHIILDLSAVAFVDSVGCKVLKNIIQEYASVDVKVWIANISDDIWNIFDVTGVIGKHKESIYLTVDDAYNAAKDEVDNEKNCNVKCDGENGVAIISDMRV</sequence>
<feature type="transmembrane region" description="Helical" evidence="6">
    <location>
        <begin position="339"/>
        <end position="359"/>
    </location>
</feature>
<dbReference type="InterPro" id="IPR001902">
    <property type="entry name" value="SLC26A/SulP_fam"/>
</dbReference>